<dbReference type="STRING" id="35608.A0A2U1NXF2"/>
<dbReference type="GO" id="GO:0046872">
    <property type="term" value="F:metal ion binding"/>
    <property type="evidence" value="ECO:0007669"/>
    <property type="project" value="InterPro"/>
</dbReference>
<sequence>MDFKKRTSDKCRCLCTYTSGYSGTCSSCDIVSLSYYIFVLNGLYLFHLSDFKAIKSEVHITQGDHVGRALIMSSVTQDEPGSSTMFDTKYHYEPGTGQTTRRFWFMTPAGVGPDILGLGQTYDSNVTLTHYKMNHVKGQAVLFVGDLSYADHYEFHDNSRWDTWGRFAERSTVYQPWIWTAGNHEA</sequence>
<comment type="catalytic activity">
    <reaction evidence="1 6">
        <text>a phosphate monoester + H2O = an alcohol + phosphate</text>
        <dbReference type="Rhea" id="RHEA:15017"/>
        <dbReference type="ChEBI" id="CHEBI:15377"/>
        <dbReference type="ChEBI" id="CHEBI:30879"/>
        <dbReference type="ChEBI" id="CHEBI:43474"/>
        <dbReference type="ChEBI" id="CHEBI:67140"/>
        <dbReference type="EC" id="3.1.3.2"/>
    </reaction>
</comment>
<dbReference type="InterPro" id="IPR039331">
    <property type="entry name" value="PAPs-like"/>
</dbReference>
<dbReference type="EMBL" id="PKPP01002021">
    <property type="protein sequence ID" value="PWA78196.1"/>
    <property type="molecule type" value="Genomic_DNA"/>
</dbReference>
<feature type="domain" description="Calcineurin-like phosphoesterase" evidence="7">
    <location>
        <begin position="137"/>
        <end position="185"/>
    </location>
</feature>
<evidence type="ECO:0000313" key="8">
    <source>
        <dbReference type="EMBL" id="PWA78196.1"/>
    </source>
</evidence>
<dbReference type="GO" id="GO:0003993">
    <property type="term" value="F:acid phosphatase activity"/>
    <property type="evidence" value="ECO:0007669"/>
    <property type="project" value="UniProtKB-EC"/>
</dbReference>
<evidence type="ECO:0000259" key="7">
    <source>
        <dbReference type="Pfam" id="PF00149"/>
    </source>
</evidence>
<evidence type="ECO:0000256" key="4">
    <source>
        <dbReference type="ARBA" id="ARBA00022729"/>
    </source>
</evidence>
<keyword evidence="6" id="KW-0378">Hydrolase</keyword>
<dbReference type="InterPro" id="IPR029052">
    <property type="entry name" value="Metallo-depent_PP-like"/>
</dbReference>
<evidence type="ECO:0000256" key="6">
    <source>
        <dbReference type="RuleBase" id="RU361203"/>
    </source>
</evidence>
<dbReference type="SUPFAM" id="SSF56300">
    <property type="entry name" value="Metallo-dependent phosphatases"/>
    <property type="match status" value="1"/>
</dbReference>
<keyword evidence="4" id="KW-0732">Signal</keyword>
<evidence type="ECO:0000256" key="1">
    <source>
        <dbReference type="ARBA" id="ARBA00000032"/>
    </source>
</evidence>
<organism evidence="8 9">
    <name type="scientific">Artemisia annua</name>
    <name type="common">Sweet wormwood</name>
    <dbReference type="NCBI Taxonomy" id="35608"/>
    <lineage>
        <taxon>Eukaryota</taxon>
        <taxon>Viridiplantae</taxon>
        <taxon>Streptophyta</taxon>
        <taxon>Embryophyta</taxon>
        <taxon>Tracheophyta</taxon>
        <taxon>Spermatophyta</taxon>
        <taxon>Magnoliopsida</taxon>
        <taxon>eudicotyledons</taxon>
        <taxon>Gunneridae</taxon>
        <taxon>Pentapetalae</taxon>
        <taxon>asterids</taxon>
        <taxon>campanulids</taxon>
        <taxon>Asterales</taxon>
        <taxon>Asteraceae</taxon>
        <taxon>Asteroideae</taxon>
        <taxon>Anthemideae</taxon>
        <taxon>Artemisiinae</taxon>
        <taxon>Artemisia</taxon>
    </lineage>
</organism>
<dbReference type="Proteomes" id="UP000245207">
    <property type="component" value="Unassembled WGS sequence"/>
</dbReference>
<reference evidence="8 9" key="1">
    <citation type="journal article" date="2018" name="Mol. Plant">
        <title>The genome of Artemisia annua provides insight into the evolution of Asteraceae family and artemisinin biosynthesis.</title>
        <authorList>
            <person name="Shen Q."/>
            <person name="Zhang L."/>
            <person name="Liao Z."/>
            <person name="Wang S."/>
            <person name="Yan T."/>
            <person name="Shi P."/>
            <person name="Liu M."/>
            <person name="Fu X."/>
            <person name="Pan Q."/>
            <person name="Wang Y."/>
            <person name="Lv Z."/>
            <person name="Lu X."/>
            <person name="Zhang F."/>
            <person name="Jiang W."/>
            <person name="Ma Y."/>
            <person name="Chen M."/>
            <person name="Hao X."/>
            <person name="Li L."/>
            <person name="Tang Y."/>
            <person name="Lv G."/>
            <person name="Zhou Y."/>
            <person name="Sun X."/>
            <person name="Brodelius P.E."/>
            <person name="Rose J.K.C."/>
            <person name="Tang K."/>
        </authorList>
    </citation>
    <scope>NUCLEOTIDE SEQUENCE [LARGE SCALE GENOMIC DNA]</scope>
    <source>
        <strain evidence="9">cv. Huhao1</strain>
        <tissue evidence="8">Leaf</tissue>
    </source>
</reference>
<evidence type="ECO:0000256" key="2">
    <source>
        <dbReference type="ARBA" id="ARBA00001962"/>
    </source>
</evidence>
<accession>A0A2U1NXF2</accession>
<evidence type="ECO:0000313" key="9">
    <source>
        <dbReference type="Proteomes" id="UP000245207"/>
    </source>
</evidence>
<comment type="caution">
    <text evidence="8">The sequence shown here is derived from an EMBL/GenBank/DDBJ whole genome shotgun (WGS) entry which is preliminary data.</text>
</comment>
<keyword evidence="5" id="KW-0862">Zinc</keyword>
<dbReference type="PANTHER" id="PTHR22953:SF144">
    <property type="entry name" value="PURPLE ACID PHOSPHATASE"/>
    <property type="match status" value="1"/>
</dbReference>
<dbReference type="SUPFAM" id="SSF49363">
    <property type="entry name" value="Purple acid phosphatase, N-terminal domain"/>
    <property type="match status" value="1"/>
</dbReference>
<protein>
    <recommendedName>
        <fullName evidence="6">Purple acid phosphatase</fullName>
        <ecNumber evidence="6">3.1.3.2</ecNumber>
    </recommendedName>
</protein>
<name>A0A2U1NXF2_ARTAN</name>
<dbReference type="InterPro" id="IPR008963">
    <property type="entry name" value="Purple_acid_Pase-like_N"/>
</dbReference>
<dbReference type="OrthoDB" id="1731214at2759"/>
<gene>
    <name evidence="8" type="ORF">CTI12_AA215300</name>
</gene>
<dbReference type="Pfam" id="PF00149">
    <property type="entry name" value="Metallophos"/>
    <property type="match status" value="1"/>
</dbReference>
<dbReference type="InterPro" id="IPR004843">
    <property type="entry name" value="Calcineurin-like_PHP"/>
</dbReference>
<proteinExistence type="inferred from homology"/>
<keyword evidence="9" id="KW-1185">Reference proteome</keyword>
<evidence type="ECO:0000256" key="3">
    <source>
        <dbReference type="ARBA" id="ARBA00008723"/>
    </source>
</evidence>
<dbReference type="Gene3D" id="3.60.21.10">
    <property type="match status" value="1"/>
</dbReference>
<dbReference type="EC" id="3.1.3.2" evidence="6"/>
<evidence type="ECO:0000256" key="5">
    <source>
        <dbReference type="ARBA" id="ARBA00022833"/>
    </source>
</evidence>
<dbReference type="PANTHER" id="PTHR22953">
    <property type="entry name" value="ACID PHOSPHATASE RELATED"/>
    <property type="match status" value="1"/>
</dbReference>
<comment type="cofactor">
    <cofactor evidence="2">
        <name>Fe cation</name>
        <dbReference type="ChEBI" id="CHEBI:24875"/>
    </cofactor>
</comment>
<comment type="similarity">
    <text evidence="3 6">Belongs to the metallophosphoesterase superfamily. Purple acid phosphatase family.</text>
</comment>
<dbReference type="AlphaFoldDB" id="A0A2U1NXF2"/>